<reference evidence="1 2" key="1">
    <citation type="submission" date="2007-02" db="EMBL/GenBank/DDBJ databases">
        <authorList>
            <person name="DeShazer D."/>
            <person name="Woods D.E."/>
            <person name="Nierman W.C."/>
        </authorList>
    </citation>
    <scope>NUCLEOTIDE SEQUENCE [LARGE SCALE GENOMIC DNA]</scope>
    <source>
        <strain evidence="1 2">1106a</strain>
    </source>
</reference>
<sequence length="131" mass="13833">MCSRAGGARARHAGVAPSARICASAGAACPCARPEFPEAVQVRMRVAKGGMRAVRAKRHGGEIEPTRAWARRMLGRLTRLGWRIGRVAPSGSPAAHVALASDASHSGYVVAAPGGTRRRAICIHAHRRRVV</sequence>
<dbReference type="KEGG" id="bpl:BURPS1106A_3460"/>
<protein>
    <submittedName>
        <fullName evidence="1">: FOG: LysM repeat</fullName>
    </submittedName>
</protein>
<proteinExistence type="predicted"/>
<evidence type="ECO:0000313" key="1">
    <source>
        <dbReference type="EMBL" id="ABN91224.1"/>
    </source>
</evidence>
<accession>A3NZC6</accession>
<dbReference type="Proteomes" id="UP000006738">
    <property type="component" value="Chromosome I"/>
</dbReference>
<evidence type="ECO:0000313" key="2">
    <source>
        <dbReference type="Proteomes" id="UP000006738"/>
    </source>
</evidence>
<dbReference type="HOGENOM" id="CLU_1923637_0_0_4"/>
<gene>
    <name evidence="1" type="ordered locus">BURPS1106A_3460</name>
</gene>
<dbReference type="EMBL" id="CP000572">
    <property type="protein sequence ID" value="ABN91224.1"/>
    <property type="molecule type" value="Genomic_DNA"/>
</dbReference>
<name>A3NZC6_BURP0</name>
<dbReference type="AlphaFoldDB" id="A3NZC6"/>
<organism evidence="1 2">
    <name type="scientific">Burkholderia pseudomallei (strain 1106a)</name>
    <dbReference type="NCBI Taxonomy" id="357348"/>
    <lineage>
        <taxon>Bacteria</taxon>
        <taxon>Pseudomonadati</taxon>
        <taxon>Pseudomonadota</taxon>
        <taxon>Betaproteobacteria</taxon>
        <taxon>Burkholderiales</taxon>
        <taxon>Burkholderiaceae</taxon>
        <taxon>Burkholderia</taxon>
        <taxon>pseudomallei group</taxon>
    </lineage>
</organism>